<evidence type="ECO:0000256" key="5">
    <source>
        <dbReference type="ARBA" id="ARBA00023157"/>
    </source>
</evidence>
<evidence type="ECO:0000313" key="13">
    <source>
        <dbReference type="RefSeq" id="XP_027356953.1"/>
    </source>
</evidence>
<dbReference type="SUPFAM" id="SSF54001">
    <property type="entry name" value="Cysteine proteinases"/>
    <property type="match status" value="1"/>
</dbReference>
<dbReference type="SMART" id="SM00848">
    <property type="entry name" value="Inhibitor_I29"/>
    <property type="match status" value="1"/>
</dbReference>
<feature type="chain" id="PRO_5034544698" evidence="8">
    <location>
        <begin position="26"/>
        <end position="452"/>
    </location>
</feature>
<dbReference type="FunFam" id="2.10.25.160:FF:000002">
    <property type="entry name" value="Cysteine protease 1"/>
    <property type="match status" value="1"/>
</dbReference>
<dbReference type="InterPro" id="IPR013128">
    <property type="entry name" value="Peptidase_C1A"/>
</dbReference>
<keyword evidence="5" id="KW-1015">Disulfide bond</keyword>
<proteinExistence type="inferred from homology"/>
<dbReference type="Gene3D" id="3.90.70.10">
    <property type="entry name" value="Cysteine proteinases"/>
    <property type="match status" value="1"/>
</dbReference>
<evidence type="ECO:0000259" key="11">
    <source>
        <dbReference type="SMART" id="SM00848"/>
    </source>
</evidence>
<feature type="domain" description="Peptidase C1A papain C-terminal" evidence="10">
    <location>
        <begin position="125"/>
        <end position="341"/>
    </location>
</feature>
<evidence type="ECO:0000259" key="9">
    <source>
        <dbReference type="SMART" id="SM00277"/>
    </source>
</evidence>
<dbReference type="SUPFAM" id="SSF57277">
    <property type="entry name" value="Granulin repeat"/>
    <property type="match status" value="1"/>
</dbReference>
<dbReference type="PANTHER" id="PTHR12411">
    <property type="entry name" value="CYSTEINE PROTEASE FAMILY C1-RELATED"/>
    <property type="match status" value="1"/>
</dbReference>
<dbReference type="PROSITE" id="PS00139">
    <property type="entry name" value="THIOL_PROTEASE_CYS"/>
    <property type="match status" value="1"/>
</dbReference>
<dbReference type="InterPro" id="IPR000169">
    <property type="entry name" value="Pept_cys_AS"/>
</dbReference>
<dbReference type="InterPro" id="IPR000668">
    <property type="entry name" value="Peptidase_C1A_C"/>
</dbReference>
<keyword evidence="6" id="KW-0325">Glycoprotein</keyword>
<reference evidence="12" key="1">
    <citation type="journal article" date="2019" name="Toxins">
        <title>Detection of Abrin-Like and Prepropulchellin-Like Toxin Genes and Transcripts Using Whole Genome Sequencing and Full-Length Transcript Sequencing of Abrus precatorius.</title>
        <authorList>
            <person name="Hovde B.T."/>
            <person name="Daligault H.E."/>
            <person name="Hanschen E.R."/>
            <person name="Kunde Y.A."/>
            <person name="Johnson M.B."/>
            <person name="Starkenburg S.R."/>
            <person name="Johnson S.L."/>
        </authorList>
    </citation>
    <scope>NUCLEOTIDE SEQUENCE [LARGE SCALE GENOMIC DNA]</scope>
</reference>
<evidence type="ECO:0000256" key="2">
    <source>
        <dbReference type="ARBA" id="ARBA00022670"/>
    </source>
</evidence>
<feature type="region of interest" description="Disordered" evidence="7">
    <location>
        <begin position="337"/>
        <end position="359"/>
    </location>
</feature>
<evidence type="ECO:0000256" key="4">
    <source>
        <dbReference type="ARBA" id="ARBA00022807"/>
    </source>
</evidence>
<name>A0A8B8LNI5_ABRPR</name>
<feature type="compositionally biased region" description="Pro residues" evidence="7">
    <location>
        <begin position="349"/>
        <end position="359"/>
    </location>
</feature>
<dbReference type="FunFam" id="3.90.70.10:FF:000068">
    <property type="entry name" value="Cysteine protease 1"/>
    <property type="match status" value="1"/>
</dbReference>
<gene>
    <name evidence="13" type="primary">LOC113866272</name>
</gene>
<evidence type="ECO:0000256" key="8">
    <source>
        <dbReference type="SAM" id="SignalP"/>
    </source>
</evidence>
<keyword evidence="2" id="KW-0645">Protease</keyword>
<sequence length="452" mass="50455">MGRNGCAKVMFKILIAFTVFAVSLASDKAAWRSDEEVMAIYEKWLVKHGKVYNALGEKEKRFEIFKDNLKFIDEHNAENRTYKVGLNRFADLSNEEYRTKYLGAKIDLRVARPSNRYAPRVGDKLPKSIDWRKKGAVVRVKDQGNCGSCWAFSAIAAVEGINKIVTGDLISLSEQELVDCDRTVNAGCDGGLMDYAFEFIINNGGIHTEESYPYRGVDGICDRYKKNVGLVTIDAYEDVPAYDELALKKAVANQPVSVAIEASGREFQLYESGIFRGKCGTALDHGVTVVGYGTEDWIDYWTVKNSWGKSWGEEGYIRMERNLPKSRAGKCGITTLSSYPIKRGQNPPNREPSPPSPVKPPHVCDNYYSCVEGTTCCCVFELANYCYGWGCCAFEAATCCEDHSSCCPHDYPICNIYAGTCHMSKNDPFGVKAMKRTPAKPHWAFAGRNQII</sequence>
<evidence type="ECO:0000256" key="1">
    <source>
        <dbReference type="ARBA" id="ARBA00008455"/>
    </source>
</evidence>
<accession>A0A8B8LNI5</accession>
<evidence type="ECO:0000256" key="7">
    <source>
        <dbReference type="SAM" id="MobiDB-lite"/>
    </source>
</evidence>
<dbReference type="SMART" id="SM00645">
    <property type="entry name" value="Pept_C1"/>
    <property type="match status" value="1"/>
</dbReference>
<keyword evidence="3" id="KW-0378">Hydrolase</keyword>
<organism evidence="12 13">
    <name type="scientific">Abrus precatorius</name>
    <name type="common">Indian licorice</name>
    <name type="synonym">Glycine abrus</name>
    <dbReference type="NCBI Taxonomy" id="3816"/>
    <lineage>
        <taxon>Eukaryota</taxon>
        <taxon>Viridiplantae</taxon>
        <taxon>Streptophyta</taxon>
        <taxon>Embryophyta</taxon>
        <taxon>Tracheophyta</taxon>
        <taxon>Spermatophyta</taxon>
        <taxon>Magnoliopsida</taxon>
        <taxon>eudicotyledons</taxon>
        <taxon>Gunneridae</taxon>
        <taxon>Pentapetalae</taxon>
        <taxon>rosids</taxon>
        <taxon>fabids</taxon>
        <taxon>Fabales</taxon>
        <taxon>Fabaceae</taxon>
        <taxon>Papilionoideae</taxon>
        <taxon>50 kb inversion clade</taxon>
        <taxon>NPAAA clade</taxon>
        <taxon>indigoferoid/millettioid clade</taxon>
        <taxon>Abreae</taxon>
        <taxon>Abrus</taxon>
    </lineage>
</organism>
<protein>
    <submittedName>
        <fullName evidence="13">Low-temperature-induced cysteine proteinase-like</fullName>
    </submittedName>
</protein>
<dbReference type="InterPro" id="IPR038765">
    <property type="entry name" value="Papain-like_cys_pep_sf"/>
</dbReference>
<dbReference type="GO" id="GO:0008234">
    <property type="term" value="F:cysteine-type peptidase activity"/>
    <property type="evidence" value="ECO:0007669"/>
    <property type="project" value="UniProtKB-KW"/>
</dbReference>
<dbReference type="Gene3D" id="2.10.25.160">
    <property type="entry name" value="Granulin"/>
    <property type="match status" value="1"/>
</dbReference>
<dbReference type="InterPro" id="IPR039417">
    <property type="entry name" value="Peptidase_C1A_papain-like"/>
</dbReference>
<dbReference type="GO" id="GO:0006508">
    <property type="term" value="P:proteolysis"/>
    <property type="evidence" value="ECO:0007669"/>
    <property type="project" value="UniProtKB-KW"/>
</dbReference>
<dbReference type="Proteomes" id="UP000694853">
    <property type="component" value="Unplaced"/>
</dbReference>
<evidence type="ECO:0000256" key="3">
    <source>
        <dbReference type="ARBA" id="ARBA00022801"/>
    </source>
</evidence>
<evidence type="ECO:0000313" key="12">
    <source>
        <dbReference type="Proteomes" id="UP000694853"/>
    </source>
</evidence>
<dbReference type="PROSITE" id="PS00639">
    <property type="entry name" value="THIOL_PROTEASE_HIS"/>
    <property type="match status" value="1"/>
</dbReference>
<keyword evidence="12" id="KW-1185">Reference proteome</keyword>
<feature type="domain" description="Cathepsin propeptide inhibitor" evidence="11">
    <location>
        <begin position="41"/>
        <end position="97"/>
    </location>
</feature>
<dbReference type="Pfam" id="PF00396">
    <property type="entry name" value="Granulin"/>
    <property type="match status" value="1"/>
</dbReference>
<dbReference type="PROSITE" id="PS00640">
    <property type="entry name" value="THIOL_PROTEASE_ASN"/>
    <property type="match status" value="1"/>
</dbReference>
<dbReference type="AlphaFoldDB" id="A0A8B8LNI5"/>
<dbReference type="OrthoDB" id="10253408at2759"/>
<feature type="signal peptide" evidence="8">
    <location>
        <begin position="1"/>
        <end position="25"/>
    </location>
</feature>
<dbReference type="InterPro" id="IPR013201">
    <property type="entry name" value="Prot_inhib_I29"/>
</dbReference>
<dbReference type="InterPro" id="IPR000118">
    <property type="entry name" value="Granulin"/>
</dbReference>
<dbReference type="InterPro" id="IPR037277">
    <property type="entry name" value="Granulin_sf"/>
</dbReference>
<dbReference type="CDD" id="cd02248">
    <property type="entry name" value="Peptidase_C1A"/>
    <property type="match status" value="1"/>
</dbReference>
<dbReference type="Pfam" id="PF08246">
    <property type="entry name" value="Inhibitor_I29"/>
    <property type="match status" value="1"/>
</dbReference>
<comment type="similarity">
    <text evidence="1">Belongs to the peptidase C1 family.</text>
</comment>
<dbReference type="KEGG" id="aprc:113866272"/>
<dbReference type="RefSeq" id="XP_027356953.1">
    <property type="nucleotide sequence ID" value="XM_027501152.1"/>
</dbReference>
<dbReference type="PRINTS" id="PR00705">
    <property type="entry name" value="PAPAIN"/>
</dbReference>
<dbReference type="Pfam" id="PF00112">
    <property type="entry name" value="Peptidase_C1"/>
    <property type="match status" value="1"/>
</dbReference>
<evidence type="ECO:0000259" key="10">
    <source>
        <dbReference type="SMART" id="SM00645"/>
    </source>
</evidence>
<evidence type="ECO:0000256" key="6">
    <source>
        <dbReference type="ARBA" id="ARBA00023180"/>
    </source>
</evidence>
<dbReference type="GeneID" id="113866272"/>
<dbReference type="SMART" id="SM00277">
    <property type="entry name" value="GRAN"/>
    <property type="match status" value="1"/>
</dbReference>
<feature type="domain" description="Granulins" evidence="9">
    <location>
        <begin position="364"/>
        <end position="421"/>
    </location>
</feature>
<reference evidence="13" key="2">
    <citation type="submission" date="2025-08" db="UniProtKB">
        <authorList>
            <consortium name="RefSeq"/>
        </authorList>
    </citation>
    <scope>IDENTIFICATION</scope>
    <source>
        <tissue evidence="13">Young leaves</tissue>
    </source>
</reference>
<keyword evidence="8" id="KW-0732">Signal</keyword>
<dbReference type="InterPro" id="IPR025661">
    <property type="entry name" value="Pept_asp_AS"/>
</dbReference>
<dbReference type="InterPro" id="IPR025660">
    <property type="entry name" value="Pept_his_AS"/>
</dbReference>
<keyword evidence="4" id="KW-0788">Thiol protease</keyword>